<name>A0ABV7EV75_9GAMM</name>
<organism evidence="2 3">
    <name type="scientific">Salinisphaera aquimarina</name>
    <dbReference type="NCBI Taxonomy" id="2094031"/>
    <lineage>
        <taxon>Bacteria</taxon>
        <taxon>Pseudomonadati</taxon>
        <taxon>Pseudomonadota</taxon>
        <taxon>Gammaproteobacteria</taxon>
        <taxon>Salinisphaerales</taxon>
        <taxon>Salinisphaeraceae</taxon>
        <taxon>Salinisphaera</taxon>
    </lineage>
</organism>
<evidence type="ECO:0000313" key="3">
    <source>
        <dbReference type="Proteomes" id="UP001595462"/>
    </source>
</evidence>
<dbReference type="CDD" id="cd02440">
    <property type="entry name" value="AdoMet_MTases"/>
    <property type="match status" value="1"/>
</dbReference>
<sequence>MEDTTHFDRRGARYDQDETHQQIVTLLLNPFTIAPGERILDLATGTGLVALRVAKLVGPCGEVVGLDTSAGMLAAARCSAAQAQLSNVRFEQGDAELANYESASFDRIFCASALVLMSDVKAALRRWRHLLKPGGTIAFDTPAKPFGFSQRASEAALRRGVKLPYGDLGDTSEKCLALLAQADLEVVSIRKEFASTTPIKLDRVIAMYDQRIDHPAWRGIKEAGPEIRKAIRDDFIESATSDAVDGLVPNEVALFFSTGMRSHIQQ</sequence>
<feature type="domain" description="Methyltransferase" evidence="1">
    <location>
        <begin position="35"/>
        <end position="143"/>
    </location>
</feature>
<proteinExistence type="predicted"/>
<keyword evidence="3" id="KW-1185">Reference proteome</keyword>
<dbReference type="EMBL" id="JBHRSS010000008">
    <property type="protein sequence ID" value="MFC3105421.1"/>
    <property type="molecule type" value="Genomic_DNA"/>
</dbReference>
<dbReference type="InterPro" id="IPR025714">
    <property type="entry name" value="Methyltranfer_dom"/>
</dbReference>
<dbReference type="SUPFAM" id="SSF53335">
    <property type="entry name" value="S-adenosyl-L-methionine-dependent methyltransferases"/>
    <property type="match status" value="1"/>
</dbReference>
<dbReference type="RefSeq" id="WP_380690973.1">
    <property type="nucleotide sequence ID" value="NZ_JBHRSS010000008.1"/>
</dbReference>
<keyword evidence="2" id="KW-0808">Transferase</keyword>
<comment type="caution">
    <text evidence="2">The sequence shown here is derived from an EMBL/GenBank/DDBJ whole genome shotgun (WGS) entry which is preliminary data.</text>
</comment>
<dbReference type="GO" id="GO:0008168">
    <property type="term" value="F:methyltransferase activity"/>
    <property type="evidence" value="ECO:0007669"/>
    <property type="project" value="UniProtKB-KW"/>
</dbReference>
<accession>A0ABV7EV75</accession>
<dbReference type="EC" id="2.1.1.-" evidence="2"/>
<reference evidence="3" key="1">
    <citation type="journal article" date="2019" name="Int. J. Syst. Evol. Microbiol.">
        <title>The Global Catalogue of Microorganisms (GCM) 10K type strain sequencing project: providing services to taxonomists for standard genome sequencing and annotation.</title>
        <authorList>
            <consortium name="The Broad Institute Genomics Platform"/>
            <consortium name="The Broad Institute Genome Sequencing Center for Infectious Disease"/>
            <person name="Wu L."/>
            <person name="Ma J."/>
        </authorList>
    </citation>
    <scope>NUCLEOTIDE SEQUENCE [LARGE SCALE GENOMIC DNA]</scope>
    <source>
        <strain evidence="3">KCTC 52640</strain>
    </source>
</reference>
<gene>
    <name evidence="2" type="ORF">ACFOSU_16220</name>
</gene>
<evidence type="ECO:0000259" key="1">
    <source>
        <dbReference type="Pfam" id="PF13847"/>
    </source>
</evidence>
<keyword evidence="2" id="KW-0489">Methyltransferase</keyword>
<dbReference type="GO" id="GO:0032259">
    <property type="term" value="P:methylation"/>
    <property type="evidence" value="ECO:0007669"/>
    <property type="project" value="UniProtKB-KW"/>
</dbReference>
<dbReference type="PANTHER" id="PTHR43861:SF1">
    <property type="entry name" value="TRANS-ACONITATE 2-METHYLTRANSFERASE"/>
    <property type="match status" value="1"/>
</dbReference>
<evidence type="ECO:0000313" key="2">
    <source>
        <dbReference type="EMBL" id="MFC3105421.1"/>
    </source>
</evidence>
<dbReference type="Gene3D" id="3.40.50.150">
    <property type="entry name" value="Vaccinia Virus protein VP39"/>
    <property type="match status" value="1"/>
</dbReference>
<protein>
    <submittedName>
        <fullName evidence="2">Class I SAM-dependent methyltransferase</fullName>
        <ecNumber evidence="2">2.1.1.-</ecNumber>
    </submittedName>
</protein>
<dbReference type="InterPro" id="IPR029063">
    <property type="entry name" value="SAM-dependent_MTases_sf"/>
</dbReference>
<dbReference type="Pfam" id="PF13847">
    <property type="entry name" value="Methyltransf_31"/>
    <property type="match status" value="1"/>
</dbReference>
<dbReference type="PANTHER" id="PTHR43861">
    <property type="entry name" value="TRANS-ACONITATE 2-METHYLTRANSFERASE-RELATED"/>
    <property type="match status" value="1"/>
</dbReference>
<dbReference type="Proteomes" id="UP001595462">
    <property type="component" value="Unassembled WGS sequence"/>
</dbReference>